<comment type="caution">
    <text evidence="2">The sequence shown here is derived from an EMBL/GenBank/DDBJ whole genome shotgun (WGS) entry which is preliminary data.</text>
</comment>
<dbReference type="CDD" id="cd05380">
    <property type="entry name" value="CAP_euk"/>
    <property type="match status" value="2"/>
</dbReference>
<proteinExistence type="predicted"/>
<dbReference type="InterPro" id="IPR014044">
    <property type="entry name" value="CAP_dom"/>
</dbReference>
<feature type="domain" description="SCP" evidence="1">
    <location>
        <begin position="22"/>
        <end position="171"/>
    </location>
</feature>
<dbReference type="InterPro" id="IPR035940">
    <property type="entry name" value="CAP_sf"/>
</dbReference>
<protein>
    <submittedName>
        <fullName evidence="2">SCP-like protein</fullName>
    </submittedName>
</protein>
<sequence>LINVRVSTAKEFGCKDTLISDKWREAVLKFHNTNRRRIAEGKQVSAPGKVMPGATDMNQLYWDCNIEYNAYLLNCNNGNAKLPAGYAQISAPMKLGGKCKNPEEQTLSVLKNWWNEVKLNDLSNPVIDPATQSNFGVMATGKTTGFACTYNKKCSDNLFCMYNKEAGNPLYTKVPAAGQECNSCAADCVDFLCPTKDYAPAKDTYPLSLCTAPADDGMTYEMQTTAQDMINYYRRLVGSGWAPDKNGYALPAKSMIAVEYDCNTQGAQNAIGTETKTIAATCTAPYTATPGYYLSYHQEKDLTKTRVEVLREAIKKWADQSKLVDLGETVTFTGNVETNAPDFANMVNEQTTTVVCSVTEDECLKQGYRVAVCQYNQILTDGDTVYTTGKSCSKCPTGTKCDNDLGGGLCV</sequence>
<evidence type="ECO:0000259" key="1">
    <source>
        <dbReference type="SMART" id="SM00198"/>
    </source>
</evidence>
<organism evidence="2 3">
    <name type="scientific">Ancylostoma caninum</name>
    <name type="common">Dog hookworm</name>
    <dbReference type="NCBI Taxonomy" id="29170"/>
    <lineage>
        <taxon>Eukaryota</taxon>
        <taxon>Metazoa</taxon>
        <taxon>Ecdysozoa</taxon>
        <taxon>Nematoda</taxon>
        <taxon>Chromadorea</taxon>
        <taxon>Rhabditida</taxon>
        <taxon>Rhabditina</taxon>
        <taxon>Rhabditomorpha</taxon>
        <taxon>Strongyloidea</taxon>
        <taxon>Ancylostomatidae</taxon>
        <taxon>Ancylostomatinae</taxon>
        <taxon>Ancylostoma</taxon>
    </lineage>
</organism>
<dbReference type="AlphaFoldDB" id="A0A368FVM2"/>
<gene>
    <name evidence="2" type="ORF">ANCCAN_19130</name>
</gene>
<keyword evidence="3" id="KW-1185">Reference proteome</keyword>
<evidence type="ECO:0000313" key="3">
    <source>
        <dbReference type="Proteomes" id="UP000252519"/>
    </source>
</evidence>
<feature type="non-terminal residue" evidence="2">
    <location>
        <position position="1"/>
    </location>
</feature>
<dbReference type="Proteomes" id="UP000252519">
    <property type="component" value="Unassembled WGS sequence"/>
</dbReference>
<accession>A0A368FVM2</accession>
<reference evidence="2 3" key="1">
    <citation type="submission" date="2014-10" db="EMBL/GenBank/DDBJ databases">
        <title>Draft genome of the hookworm Ancylostoma caninum.</title>
        <authorList>
            <person name="Mitreva M."/>
        </authorList>
    </citation>
    <scope>NUCLEOTIDE SEQUENCE [LARGE SCALE GENOMIC DNA]</scope>
    <source>
        <strain evidence="2 3">Baltimore</strain>
    </source>
</reference>
<dbReference type="SUPFAM" id="SSF55797">
    <property type="entry name" value="PR-1-like"/>
    <property type="match status" value="2"/>
</dbReference>
<dbReference type="Pfam" id="PF00188">
    <property type="entry name" value="CAP"/>
    <property type="match status" value="2"/>
</dbReference>
<dbReference type="EMBL" id="JOJR01000711">
    <property type="protein sequence ID" value="RCN35019.1"/>
    <property type="molecule type" value="Genomic_DNA"/>
</dbReference>
<dbReference type="Gene3D" id="3.40.33.10">
    <property type="entry name" value="CAP"/>
    <property type="match status" value="2"/>
</dbReference>
<dbReference type="OrthoDB" id="5868561at2759"/>
<dbReference type="SMART" id="SM00198">
    <property type="entry name" value="SCP"/>
    <property type="match status" value="1"/>
</dbReference>
<evidence type="ECO:0000313" key="2">
    <source>
        <dbReference type="EMBL" id="RCN35019.1"/>
    </source>
</evidence>
<name>A0A368FVM2_ANCCA</name>
<dbReference type="STRING" id="29170.A0A368FVM2"/>